<sequence length="181" mass="20833">MSRVDWLKTKRIAFSYWQKEDLSLAQQLWGDPQVTHYISQSGFTKRDIKQRLQMEIQSQAEDAVQYWPIFELKNHQLIGCCGLHKEGSVYELGYHLVPEMWHQGLATEAVQAVLKYAFQTLKLKKITAGHHPDNLASGNVLKKCGFQYIGTEFYAPTGLQHPTYELTVQNFKHSAKHIGNL</sequence>
<organism evidence="2 4">
    <name type="scientific">Pediococcus ethanolidurans</name>
    <dbReference type="NCBI Taxonomy" id="319653"/>
    <lineage>
        <taxon>Bacteria</taxon>
        <taxon>Bacillati</taxon>
        <taxon>Bacillota</taxon>
        <taxon>Bacilli</taxon>
        <taxon>Lactobacillales</taxon>
        <taxon>Lactobacillaceae</taxon>
        <taxon>Pediococcus</taxon>
    </lineage>
</organism>
<dbReference type="EMBL" id="JQBY01000003">
    <property type="protein sequence ID" value="KRN83244.1"/>
    <property type="molecule type" value="Genomic_DNA"/>
</dbReference>
<dbReference type="OrthoDB" id="9798081at2"/>
<keyword evidence="5" id="KW-1185">Reference proteome</keyword>
<dbReference type="Gene3D" id="3.40.630.30">
    <property type="match status" value="1"/>
</dbReference>
<dbReference type="PANTHER" id="PTHR43792">
    <property type="entry name" value="GNAT FAMILY, PUTATIVE (AFU_ORTHOLOGUE AFUA_3G00765)-RELATED-RELATED"/>
    <property type="match status" value="1"/>
</dbReference>
<dbReference type="AlphaFoldDB" id="A0A0R2K7R1"/>
<dbReference type="Proteomes" id="UP000051749">
    <property type="component" value="Unassembled WGS sequence"/>
</dbReference>
<dbReference type="Pfam" id="PF13302">
    <property type="entry name" value="Acetyltransf_3"/>
    <property type="match status" value="1"/>
</dbReference>
<evidence type="ECO:0000313" key="5">
    <source>
        <dbReference type="Proteomes" id="UP000182818"/>
    </source>
</evidence>
<evidence type="ECO:0000313" key="4">
    <source>
        <dbReference type="Proteomes" id="UP000051749"/>
    </source>
</evidence>
<proteinExistence type="predicted"/>
<dbReference type="SUPFAM" id="SSF55729">
    <property type="entry name" value="Acyl-CoA N-acyltransferases (Nat)"/>
    <property type="match status" value="1"/>
</dbReference>
<dbReference type="EMBL" id="FOGK01000004">
    <property type="protein sequence ID" value="SER31109.1"/>
    <property type="molecule type" value="Genomic_DNA"/>
</dbReference>
<protein>
    <submittedName>
        <fullName evidence="3">Protein N-acetyltransferase, RimJ/RimL family</fullName>
    </submittedName>
</protein>
<feature type="domain" description="N-acetyltransferase" evidence="1">
    <location>
        <begin position="12"/>
        <end position="169"/>
    </location>
</feature>
<dbReference type="InterPro" id="IPR051531">
    <property type="entry name" value="N-acetyltransferase"/>
</dbReference>
<name>A0A0R2K7R1_9LACO</name>
<dbReference type="InterPro" id="IPR016181">
    <property type="entry name" value="Acyl_CoA_acyltransferase"/>
</dbReference>
<dbReference type="InterPro" id="IPR000182">
    <property type="entry name" value="GNAT_dom"/>
</dbReference>
<dbReference type="RefSeq" id="WP_057805213.1">
    <property type="nucleotide sequence ID" value="NZ_BJYP01000010.1"/>
</dbReference>
<reference evidence="2 4" key="1">
    <citation type="journal article" date="2015" name="Genome Announc.">
        <title>Expanding the biotechnology potential of lactobacilli through comparative genomics of 213 strains and associated genera.</title>
        <authorList>
            <person name="Sun Z."/>
            <person name="Harris H.M."/>
            <person name="McCann A."/>
            <person name="Guo C."/>
            <person name="Argimon S."/>
            <person name="Zhang W."/>
            <person name="Yang X."/>
            <person name="Jeffery I.B."/>
            <person name="Cooney J.C."/>
            <person name="Kagawa T.F."/>
            <person name="Liu W."/>
            <person name="Song Y."/>
            <person name="Salvetti E."/>
            <person name="Wrobel A."/>
            <person name="Rasinkangas P."/>
            <person name="Parkhill J."/>
            <person name="Rea M.C."/>
            <person name="O'Sullivan O."/>
            <person name="Ritari J."/>
            <person name="Douillard F.P."/>
            <person name="Paul Ross R."/>
            <person name="Yang R."/>
            <person name="Briner A.E."/>
            <person name="Felis G.E."/>
            <person name="de Vos W.M."/>
            <person name="Barrangou R."/>
            <person name="Klaenhammer T.R."/>
            <person name="Caufield P.W."/>
            <person name="Cui Y."/>
            <person name="Zhang H."/>
            <person name="O'Toole P.W."/>
        </authorList>
    </citation>
    <scope>NUCLEOTIDE SEQUENCE [LARGE SCALE GENOMIC DNA]</scope>
    <source>
        <strain evidence="2 4">DSM 22301</strain>
    </source>
</reference>
<dbReference type="GO" id="GO:0016747">
    <property type="term" value="F:acyltransferase activity, transferring groups other than amino-acyl groups"/>
    <property type="evidence" value="ECO:0007669"/>
    <property type="project" value="InterPro"/>
</dbReference>
<dbReference type="PANTHER" id="PTHR43792:SF1">
    <property type="entry name" value="N-ACETYLTRANSFERASE DOMAIN-CONTAINING PROTEIN"/>
    <property type="match status" value="1"/>
</dbReference>
<evidence type="ECO:0000259" key="1">
    <source>
        <dbReference type="PROSITE" id="PS51186"/>
    </source>
</evidence>
<evidence type="ECO:0000313" key="3">
    <source>
        <dbReference type="EMBL" id="SER31109.1"/>
    </source>
</evidence>
<accession>A0A0R2K7R1</accession>
<comment type="caution">
    <text evidence="2">The sequence shown here is derived from an EMBL/GenBank/DDBJ whole genome shotgun (WGS) entry which is preliminary data.</text>
</comment>
<dbReference type="PATRIC" id="fig|319653.3.peg.1293"/>
<dbReference type="GeneID" id="76042859"/>
<dbReference type="STRING" id="319653.SAMN04487973_10498"/>
<evidence type="ECO:0000313" key="2">
    <source>
        <dbReference type="EMBL" id="KRN83244.1"/>
    </source>
</evidence>
<reference evidence="3 5" key="2">
    <citation type="submission" date="2016-10" db="EMBL/GenBank/DDBJ databases">
        <authorList>
            <person name="Varghese N."/>
            <person name="Submissions S."/>
        </authorList>
    </citation>
    <scope>NUCLEOTIDE SEQUENCE [LARGE SCALE GENOMIC DNA]</scope>
    <source>
        <strain evidence="3 5">CGMCC 1.3889</strain>
    </source>
</reference>
<dbReference type="Proteomes" id="UP000182818">
    <property type="component" value="Unassembled WGS sequence"/>
</dbReference>
<dbReference type="PROSITE" id="PS51186">
    <property type="entry name" value="GNAT"/>
    <property type="match status" value="1"/>
</dbReference>
<gene>
    <name evidence="2" type="ORF">IV87_GL001276</name>
    <name evidence="3" type="ORF">SAMN04487973_10498</name>
</gene>